<keyword evidence="3 8" id="KW-0812">Transmembrane</keyword>
<dbReference type="eggNOG" id="COG4775">
    <property type="taxonomic scope" value="Bacteria"/>
</dbReference>
<dbReference type="Gene3D" id="2.40.160.50">
    <property type="entry name" value="membrane protein fhac: a member of the omp85/tpsb transporter family"/>
    <property type="match status" value="1"/>
</dbReference>
<reference evidence="11 12" key="1">
    <citation type="journal article" date="2010" name="J. Bacteriol.">
        <title>Complete genome sequence of "Candidatus Puniceispirillum marinum" IMCC1322, a representative of the SAR116 clade in the Alphaproteobacteria.</title>
        <authorList>
            <person name="Oh H.M."/>
            <person name="Kwon K.K."/>
            <person name="Kang I."/>
            <person name="Kang S.G."/>
            <person name="Lee J.H."/>
            <person name="Kim S.J."/>
            <person name="Cho J.C."/>
        </authorList>
    </citation>
    <scope>NUCLEOTIDE SEQUENCE [LARGE SCALE GENOMIC DNA]</scope>
    <source>
        <strain evidence="11 12">IMCC1322</strain>
    </source>
</reference>
<organism evidence="11 12">
    <name type="scientific">Puniceispirillum marinum (strain IMCC1322)</name>
    <dbReference type="NCBI Taxonomy" id="488538"/>
    <lineage>
        <taxon>Bacteria</taxon>
        <taxon>Pseudomonadati</taxon>
        <taxon>Pseudomonadota</taxon>
        <taxon>Alphaproteobacteria</taxon>
        <taxon>Candidatus Puniceispirillales</taxon>
        <taxon>Candidatus Puniceispirillaceae</taxon>
        <taxon>Candidatus Puniceispirillum</taxon>
    </lineage>
</organism>
<comment type="function">
    <text evidence="8">Part of the outer membrane protein assembly complex, which is involved in assembly and insertion of beta-barrel proteins into the outer membrane.</text>
</comment>
<evidence type="ECO:0000313" key="12">
    <source>
        <dbReference type="Proteomes" id="UP000007460"/>
    </source>
</evidence>
<dbReference type="InterPro" id="IPR010827">
    <property type="entry name" value="BamA/TamA_POTRA"/>
</dbReference>
<feature type="domain" description="POTRA" evidence="10">
    <location>
        <begin position="353"/>
        <end position="426"/>
    </location>
</feature>
<accession>D5BR57</accession>
<comment type="subunit">
    <text evidence="8">Part of the Bam complex.</text>
</comment>
<protein>
    <recommendedName>
        <fullName evidence="8 9">Outer membrane protein assembly factor BamA</fullName>
    </recommendedName>
</protein>
<dbReference type="PANTHER" id="PTHR12815:SF23">
    <property type="entry name" value="OUTER MEMBRANE PROTEIN ASSEMBLY FACTOR BAMA"/>
    <property type="match status" value="1"/>
</dbReference>
<dbReference type="InterPro" id="IPR000184">
    <property type="entry name" value="Bac_surfAg_D15"/>
</dbReference>
<dbReference type="GO" id="GO:0016787">
    <property type="term" value="F:hydrolase activity"/>
    <property type="evidence" value="ECO:0007669"/>
    <property type="project" value="UniProtKB-KW"/>
</dbReference>
<evidence type="ECO:0000256" key="4">
    <source>
        <dbReference type="ARBA" id="ARBA00022729"/>
    </source>
</evidence>
<feature type="domain" description="POTRA" evidence="10">
    <location>
        <begin position="180"/>
        <end position="268"/>
    </location>
</feature>
<evidence type="ECO:0000313" key="11">
    <source>
        <dbReference type="EMBL" id="ADE38754.1"/>
    </source>
</evidence>
<keyword evidence="6 8" id="KW-0472">Membrane</keyword>
<comment type="subcellular location">
    <subcellularLocation>
        <location evidence="8">Cell outer membrane</location>
    </subcellularLocation>
    <subcellularLocation>
        <location evidence="1">Membrane</location>
    </subcellularLocation>
</comment>
<dbReference type="STRING" id="488538.SAR116_0511"/>
<dbReference type="GO" id="GO:0051205">
    <property type="term" value="P:protein insertion into membrane"/>
    <property type="evidence" value="ECO:0007669"/>
    <property type="project" value="UniProtKB-UniRule"/>
</dbReference>
<evidence type="ECO:0000259" key="10">
    <source>
        <dbReference type="PROSITE" id="PS51779"/>
    </source>
</evidence>
<dbReference type="GO" id="GO:0009279">
    <property type="term" value="C:cell outer membrane"/>
    <property type="evidence" value="ECO:0007669"/>
    <property type="project" value="UniProtKB-SubCell"/>
</dbReference>
<dbReference type="RefSeq" id="WP_013045383.1">
    <property type="nucleotide sequence ID" value="NC_014010.1"/>
</dbReference>
<comment type="similarity">
    <text evidence="8">Belongs to the BamA family.</text>
</comment>
<keyword evidence="4 8" id="KW-0732">Signal</keyword>
<keyword evidence="5 8" id="KW-0677">Repeat</keyword>
<dbReference type="InterPro" id="IPR039910">
    <property type="entry name" value="D15-like"/>
</dbReference>
<dbReference type="Proteomes" id="UP000007460">
    <property type="component" value="Chromosome"/>
</dbReference>
<dbReference type="AlphaFoldDB" id="D5BR57"/>
<dbReference type="InterPro" id="IPR023707">
    <property type="entry name" value="OM_assembly_BamA"/>
</dbReference>
<feature type="signal peptide" evidence="8">
    <location>
        <begin position="1"/>
        <end position="25"/>
    </location>
</feature>
<evidence type="ECO:0000256" key="1">
    <source>
        <dbReference type="ARBA" id="ARBA00004370"/>
    </source>
</evidence>
<evidence type="ECO:0000256" key="9">
    <source>
        <dbReference type="NCBIfam" id="TIGR03303"/>
    </source>
</evidence>
<feature type="domain" description="POTRA" evidence="10">
    <location>
        <begin position="32"/>
        <end position="99"/>
    </location>
</feature>
<evidence type="ECO:0000256" key="3">
    <source>
        <dbReference type="ARBA" id="ARBA00022692"/>
    </source>
</evidence>
<evidence type="ECO:0000256" key="8">
    <source>
        <dbReference type="HAMAP-Rule" id="MF_01430"/>
    </source>
</evidence>
<dbReference type="Gene3D" id="3.10.20.310">
    <property type="entry name" value="membrane protein fhac"/>
    <property type="match status" value="5"/>
</dbReference>
<evidence type="ECO:0000256" key="6">
    <source>
        <dbReference type="ARBA" id="ARBA00023136"/>
    </source>
</evidence>
<dbReference type="Pfam" id="PF07244">
    <property type="entry name" value="POTRA"/>
    <property type="match status" value="5"/>
</dbReference>
<dbReference type="HAMAP" id="MF_01430">
    <property type="entry name" value="OM_assembly_BamA"/>
    <property type="match status" value="1"/>
</dbReference>
<keyword evidence="11" id="KW-0378">Hydrolase</keyword>
<dbReference type="GO" id="GO:0043165">
    <property type="term" value="P:Gram-negative-bacterium-type cell outer membrane assembly"/>
    <property type="evidence" value="ECO:0007669"/>
    <property type="project" value="UniProtKB-UniRule"/>
</dbReference>
<dbReference type="PROSITE" id="PS51779">
    <property type="entry name" value="POTRA"/>
    <property type="match status" value="4"/>
</dbReference>
<dbReference type="EMBL" id="CP001751">
    <property type="protein sequence ID" value="ADE38754.1"/>
    <property type="molecule type" value="Genomic_DNA"/>
</dbReference>
<feature type="domain" description="POTRA" evidence="10">
    <location>
        <begin position="100"/>
        <end position="177"/>
    </location>
</feature>
<keyword evidence="7 8" id="KW-0998">Cell outer membrane</keyword>
<name>D5BR57_PUNMI</name>
<evidence type="ECO:0000256" key="5">
    <source>
        <dbReference type="ARBA" id="ARBA00022737"/>
    </source>
</evidence>
<dbReference type="KEGG" id="apb:SAR116_0511"/>
<dbReference type="PANTHER" id="PTHR12815">
    <property type="entry name" value="SORTING AND ASSEMBLY MACHINERY SAMM50 PROTEIN FAMILY MEMBER"/>
    <property type="match status" value="1"/>
</dbReference>
<feature type="chain" id="PRO_5009009604" description="Outer membrane protein assembly factor BamA" evidence="8">
    <location>
        <begin position="26"/>
        <end position="759"/>
    </location>
</feature>
<keyword evidence="2 8" id="KW-1134">Transmembrane beta strand</keyword>
<dbReference type="InterPro" id="IPR034746">
    <property type="entry name" value="POTRA"/>
</dbReference>
<evidence type="ECO:0000256" key="2">
    <source>
        <dbReference type="ARBA" id="ARBA00022452"/>
    </source>
</evidence>
<keyword evidence="12" id="KW-1185">Reference proteome</keyword>
<gene>
    <name evidence="8" type="primary">bamA</name>
    <name evidence="11" type="ordered locus">SAR116_0511</name>
</gene>
<dbReference type="HOGENOM" id="CLU_007664_1_1_5"/>
<evidence type="ECO:0000256" key="7">
    <source>
        <dbReference type="ARBA" id="ARBA00023237"/>
    </source>
</evidence>
<dbReference type="NCBIfam" id="TIGR03303">
    <property type="entry name" value="OM_YaeT"/>
    <property type="match status" value="1"/>
</dbReference>
<proteinExistence type="inferred from homology"/>
<dbReference type="PIRSF" id="PIRSF006076">
    <property type="entry name" value="OM_assembly_OMP85"/>
    <property type="match status" value="1"/>
</dbReference>
<dbReference type="OrthoDB" id="9803054at2"/>
<sequence length="759" mass="83873" precursor="true">MRNFLLIAIFLFASGLLLPANEIHAQSNDQNIRVSEIRVLGNKRVSSGTVLSYLPVNIGDVVTQSSLNVALERLFDTGLFKDISIDNEAGVITIDIQENPIINRINIEGNDAISDERLLEAIDVQPRRVFTQKLALEATRTLLDLYQAGGRFGASVEPKIIELDENRVDLVFEVNEGPLIKISSISFSGNQRYSDRVLRSAISSREQRWWAFLSSADKYDEGRLDYDVRLLRQFYLARGYADISVTRVRGGLLPDRSGFAVSFILNEGTQYTVRDITLTSEIENVDIPDLISLFDFSDDNRYDVRRLEQGLVDITNRLGEFGYAFVDVRPEITTIPEDSVLDIHVTVGKARKNFVERIDIIDNTRTLDDVIRREMELVEGDAFNTLKLERSERNIRNLGYFAKVDVRNIQGSSEDQTISQIIVEEQSTGEFSVGVGYSTLDKTSLNLGIAERNFLGSGRSVRASIGLSDSKTDFVIGVTEPYFLGRNLTGSASLFNEKTKSSSVTTKRTGVNFGVGFSAANDIYHQVNYRLDQSETTDSSTTATSVTGENGKNILTSSVSYTLGKDTRDNRFDPSEGYLMEISETLAGFGGDAKYSRTVGRAAYYQPYLFNAVILGVRGRIGHVAGLGENVTQSQRFSLGGRLVRGFTGSGIGPRDTGSKAAVGGNNMYAGSVEIVSDLGLSKDIGLRWTAYTDFGSVWGTDYPAGVTKPNDQAMRASLGVGVLWDTVLGPMSFYWADPISKQSHDETKRFQLSIGTRF</sequence>
<dbReference type="Pfam" id="PF01103">
    <property type="entry name" value="Omp85"/>
    <property type="match status" value="1"/>
</dbReference>